<dbReference type="InterPro" id="IPR017871">
    <property type="entry name" value="ABC_transporter-like_CS"/>
</dbReference>
<dbReference type="InterPro" id="IPR050107">
    <property type="entry name" value="ABC_carbohydrate_import_ATPase"/>
</dbReference>
<dbReference type="EMBL" id="DVHH01000246">
    <property type="protein sequence ID" value="HIR55951.1"/>
    <property type="molecule type" value="Genomic_DNA"/>
</dbReference>
<dbReference type="GO" id="GO:0005524">
    <property type="term" value="F:ATP binding"/>
    <property type="evidence" value="ECO:0007669"/>
    <property type="project" value="UniProtKB-KW"/>
</dbReference>
<proteinExistence type="predicted"/>
<reference evidence="4" key="2">
    <citation type="journal article" date="2021" name="PeerJ">
        <title>Extensive microbial diversity within the chicken gut microbiome revealed by metagenomics and culture.</title>
        <authorList>
            <person name="Gilroy R."/>
            <person name="Ravi A."/>
            <person name="Getino M."/>
            <person name="Pursley I."/>
            <person name="Horton D.L."/>
            <person name="Alikhan N.F."/>
            <person name="Baker D."/>
            <person name="Gharbi K."/>
            <person name="Hall N."/>
            <person name="Watson M."/>
            <person name="Adriaenssens E.M."/>
            <person name="Foster-Nyarko E."/>
            <person name="Jarju S."/>
            <person name="Secka A."/>
            <person name="Antonio M."/>
            <person name="Oren A."/>
            <person name="Chaudhuri R.R."/>
            <person name="La Ragione R."/>
            <person name="Hildebrand F."/>
            <person name="Pallen M.J."/>
        </authorList>
    </citation>
    <scope>NUCLEOTIDE SEQUENCE</scope>
    <source>
        <strain evidence="4">ChiGjej3B3-7149</strain>
    </source>
</reference>
<dbReference type="GO" id="GO:0016887">
    <property type="term" value="F:ATP hydrolysis activity"/>
    <property type="evidence" value="ECO:0007669"/>
    <property type="project" value="InterPro"/>
</dbReference>
<dbReference type="Gene3D" id="3.40.50.300">
    <property type="entry name" value="P-loop containing nucleotide triphosphate hydrolases"/>
    <property type="match status" value="2"/>
</dbReference>
<dbReference type="PANTHER" id="PTHR43790:SF4">
    <property type="entry name" value="GUANOSINE IMPORT ATP-BINDING PROTEIN NUPO"/>
    <property type="match status" value="1"/>
</dbReference>
<gene>
    <name evidence="4" type="ORF">IAD36_10210</name>
</gene>
<dbReference type="PANTHER" id="PTHR43790">
    <property type="entry name" value="CARBOHYDRATE TRANSPORT ATP-BINDING PROTEIN MG119-RELATED"/>
    <property type="match status" value="1"/>
</dbReference>
<protein>
    <submittedName>
        <fullName evidence="4">ATP-binding cassette domain-containing protein</fullName>
    </submittedName>
</protein>
<dbReference type="PROSITE" id="PS00211">
    <property type="entry name" value="ABC_TRANSPORTER_1"/>
    <property type="match status" value="1"/>
</dbReference>
<reference evidence="4" key="1">
    <citation type="submission" date="2020-10" db="EMBL/GenBank/DDBJ databases">
        <authorList>
            <person name="Gilroy R."/>
        </authorList>
    </citation>
    <scope>NUCLEOTIDE SEQUENCE</scope>
    <source>
        <strain evidence="4">ChiGjej3B3-7149</strain>
    </source>
</reference>
<evidence type="ECO:0000259" key="3">
    <source>
        <dbReference type="PROSITE" id="PS50893"/>
    </source>
</evidence>
<comment type="caution">
    <text evidence="4">The sequence shown here is derived from an EMBL/GenBank/DDBJ whole genome shotgun (WGS) entry which is preliminary data.</text>
</comment>
<dbReference type="InterPro" id="IPR003439">
    <property type="entry name" value="ABC_transporter-like_ATP-bd"/>
</dbReference>
<sequence length="345" mass="37872">LTPQETAELFRVIRHIIKEKNMTVILITHKLGEVMAISDRVGIMRQGKLVGLSDTKDITEKEIASMMVGRPVLFDKLEKTGVPGETMISVENLSVRDNRGLVSVRGVSLEARAGEVLGIAAIEGNGQSELLEAITGMRPAIEGRVRIRGTDALGLSPGQIRQLGLAHVPEDRLATGVDPLADVADNLIAGRQREREFNIPGLHLRRSSIERYVSEVYRKFDIRGAGIHTPVGSMSGGNMQKVVVAREFSHETPVLVISNPSRGIDIGAIEFIHTAIIDKRNEGCAILLSSADLDEIFRLSDRIVTMYEGQITGEFRADEITKEEIGYYMTGSRRKEAEEAHEAAN</sequence>
<evidence type="ECO:0000256" key="2">
    <source>
        <dbReference type="ARBA" id="ARBA00022840"/>
    </source>
</evidence>
<name>A0A9D1DN91_9FIRM</name>
<dbReference type="PROSITE" id="PS50893">
    <property type="entry name" value="ABC_TRANSPORTER_2"/>
    <property type="match status" value="1"/>
</dbReference>
<keyword evidence="2 4" id="KW-0067">ATP-binding</keyword>
<dbReference type="Pfam" id="PF00005">
    <property type="entry name" value="ABC_tran"/>
    <property type="match status" value="1"/>
</dbReference>
<evidence type="ECO:0000313" key="4">
    <source>
        <dbReference type="EMBL" id="HIR55951.1"/>
    </source>
</evidence>
<feature type="domain" description="ABC transporter" evidence="3">
    <location>
        <begin position="88"/>
        <end position="333"/>
    </location>
</feature>
<dbReference type="Proteomes" id="UP000824238">
    <property type="component" value="Unassembled WGS sequence"/>
</dbReference>
<dbReference type="AlphaFoldDB" id="A0A9D1DN91"/>
<dbReference type="SUPFAM" id="SSF52540">
    <property type="entry name" value="P-loop containing nucleoside triphosphate hydrolases"/>
    <property type="match status" value="2"/>
</dbReference>
<feature type="non-terminal residue" evidence="4">
    <location>
        <position position="1"/>
    </location>
</feature>
<organism evidence="4 5">
    <name type="scientific">Candidatus Scatomorpha intestinigallinarum</name>
    <dbReference type="NCBI Taxonomy" id="2840923"/>
    <lineage>
        <taxon>Bacteria</taxon>
        <taxon>Bacillati</taxon>
        <taxon>Bacillota</taxon>
        <taxon>Clostridia</taxon>
        <taxon>Eubacteriales</taxon>
        <taxon>Candidatus Scatomorpha</taxon>
    </lineage>
</organism>
<evidence type="ECO:0000256" key="1">
    <source>
        <dbReference type="ARBA" id="ARBA00022741"/>
    </source>
</evidence>
<keyword evidence="1" id="KW-0547">Nucleotide-binding</keyword>
<evidence type="ECO:0000313" key="5">
    <source>
        <dbReference type="Proteomes" id="UP000824238"/>
    </source>
</evidence>
<dbReference type="InterPro" id="IPR027417">
    <property type="entry name" value="P-loop_NTPase"/>
</dbReference>
<accession>A0A9D1DN91</accession>
<dbReference type="CDD" id="cd03215">
    <property type="entry name" value="ABC_Carb_Monos_II"/>
    <property type="match status" value="1"/>
</dbReference>